<evidence type="ECO:0000256" key="1">
    <source>
        <dbReference type="SAM" id="MobiDB-lite"/>
    </source>
</evidence>
<keyword evidence="3" id="KW-1185">Reference proteome</keyword>
<protein>
    <submittedName>
        <fullName evidence="2">Uncharacterized protein</fullName>
    </submittedName>
</protein>
<sequence>MFKNSRVVPLDHSHTYGKGDDMNTKTKKYDASYKFGNTTVHVVAPPPISDEQKEIILEEFHRAGWAIWNSLSIEEQLKLNEEAEAEKA</sequence>
<feature type="compositionally biased region" description="Basic and acidic residues" evidence="1">
    <location>
        <begin position="9"/>
        <end position="23"/>
    </location>
</feature>
<organism evidence="2 3">
    <name type="scientific">Desulfonispora thiosulfatigenes DSM 11270</name>
    <dbReference type="NCBI Taxonomy" id="656914"/>
    <lineage>
        <taxon>Bacteria</taxon>
        <taxon>Bacillati</taxon>
        <taxon>Bacillota</taxon>
        <taxon>Clostridia</taxon>
        <taxon>Eubacteriales</taxon>
        <taxon>Peptococcaceae</taxon>
        <taxon>Desulfonispora</taxon>
    </lineage>
</organism>
<gene>
    <name evidence="2" type="ORF">SAMN00017405_0422</name>
</gene>
<name>A0A1W1VQ99_DESTI</name>
<evidence type="ECO:0000313" key="3">
    <source>
        <dbReference type="Proteomes" id="UP000192731"/>
    </source>
</evidence>
<dbReference type="RefSeq" id="WP_200805912.1">
    <property type="nucleotide sequence ID" value="NZ_FWWT01000022.1"/>
</dbReference>
<feature type="region of interest" description="Disordered" evidence="1">
    <location>
        <begin position="1"/>
        <end position="23"/>
    </location>
</feature>
<dbReference type="AlphaFoldDB" id="A0A1W1VQ99"/>
<dbReference type="Proteomes" id="UP000192731">
    <property type="component" value="Unassembled WGS sequence"/>
</dbReference>
<dbReference type="EMBL" id="FWWT01000022">
    <property type="protein sequence ID" value="SMB95527.1"/>
    <property type="molecule type" value="Genomic_DNA"/>
</dbReference>
<dbReference type="STRING" id="656914.SAMN00017405_0422"/>
<accession>A0A1W1VQ99</accession>
<proteinExistence type="predicted"/>
<evidence type="ECO:0000313" key="2">
    <source>
        <dbReference type="EMBL" id="SMB95527.1"/>
    </source>
</evidence>
<reference evidence="2 3" key="1">
    <citation type="submission" date="2017-04" db="EMBL/GenBank/DDBJ databases">
        <authorList>
            <person name="Afonso C.L."/>
            <person name="Miller P.J."/>
            <person name="Scott M.A."/>
            <person name="Spackman E."/>
            <person name="Goraichik I."/>
            <person name="Dimitrov K.M."/>
            <person name="Suarez D.L."/>
            <person name="Swayne D.E."/>
        </authorList>
    </citation>
    <scope>NUCLEOTIDE SEQUENCE [LARGE SCALE GENOMIC DNA]</scope>
    <source>
        <strain evidence="2 3">DSM 11270</strain>
    </source>
</reference>